<dbReference type="Pfam" id="PF12349">
    <property type="entry name" value="Sterol-sensing"/>
    <property type="match status" value="1"/>
</dbReference>
<dbReference type="InterPro" id="IPR053958">
    <property type="entry name" value="HMGCR/SNAP/NPC1-like_SSD"/>
</dbReference>
<feature type="signal peptide" evidence="1">
    <location>
        <begin position="1"/>
        <end position="16"/>
    </location>
</feature>
<accession>A0AAE1APV4</accession>
<dbReference type="AlphaFoldDB" id="A0AAE1APV4"/>
<evidence type="ECO:0000259" key="2">
    <source>
        <dbReference type="Pfam" id="PF12349"/>
    </source>
</evidence>
<dbReference type="Proteomes" id="UP001283361">
    <property type="component" value="Unassembled WGS sequence"/>
</dbReference>
<sequence>MALYVLQAIFFTACLTLDLRRLEKQQDACCFCCVTHPSPPYVPNQCSQKELVPYAFKHGLTRLLKKLPFKSTALSLQ</sequence>
<proteinExistence type="predicted"/>
<reference evidence="3" key="1">
    <citation type="journal article" date="2023" name="G3 (Bethesda)">
        <title>A reference genome for the long-term kleptoplast-retaining sea slug Elysia crispata morphotype clarki.</title>
        <authorList>
            <person name="Eastman K.E."/>
            <person name="Pendleton A.L."/>
            <person name="Shaikh M.A."/>
            <person name="Suttiyut T."/>
            <person name="Ogas R."/>
            <person name="Tomko P."/>
            <person name="Gavelis G."/>
            <person name="Widhalm J.R."/>
            <person name="Wisecaver J.H."/>
        </authorList>
    </citation>
    <scope>NUCLEOTIDE SEQUENCE</scope>
    <source>
        <strain evidence="3">ECLA1</strain>
    </source>
</reference>
<evidence type="ECO:0000313" key="4">
    <source>
        <dbReference type="Proteomes" id="UP001283361"/>
    </source>
</evidence>
<keyword evidence="4" id="KW-1185">Reference proteome</keyword>
<gene>
    <name evidence="3" type="ORF">RRG08_065068</name>
</gene>
<keyword evidence="1" id="KW-0732">Signal</keyword>
<evidence type="ECO:0000313" key="3">
    <source>
        <dbReference type="EMBL" id="KAK3790617.1"/>
    </source>
</evidence>
<feature type="domain" description="HMGCR/SNAP/NPC1-like sterol-sensing" evidence="2">
    <location>
        <begin position="4"/>
        <end position="35"/>
    </location>
</feature>
<protein>
    <recommendedName>
        <fullName evidence="2">HMGCR/SNAP/NPC1-like sterol-sensing domain-containing protein</fullName>
    </recommendedName>
</protein>
<feature type="chain" id="PRO_5042042671" description="HMGCR/SNAP/NPC1-like sterol-sensing domain-containing protein" evidence="1">
    <location>
        <begin position="17"/>
        <end position="77"/>
    </location>
</feature>
<evidence type="ECO:0000256" key="1">
    <source>
        <dbReference type="SAM" id="SignalP"/>
    </source>
</evidence>
<dbReference type="EMBL" id="JAWDGP010001529">
    <property type="protein sequence ID" value="KAK3790617.1"/>
    <property type="molecule type" value="Genomic_DNA"/>
</dbReference>
<organism evidence="3 4">
    <name type="scientific">Elysia crispata</name>
    <name type="common">lettuce slug</name>
    <dbReference type="NCBI Taxonomy" id="231223"/>
    <lineage>
        <taxon>Eukaryota</taxon>
        <taxon>Metazoa</taxon>
        <taxon>Spiralia</taxon>
        <taxon>Lophotrochozoa</taxon>
        <taxon>Mollusca</taxon>
        <taxon>Gastropoda</taxon>
        <taxon>Heterobranchia</taxon>
        <taxon>Euthyneura</taxon>
        <taxon>Panpulmonata</taxon>
        <taxon>Sacoglossa</taxon>
        <taxon>Placobranchoidea</taxon>
        <taxon>Plakobranchidae</taxon>
        <taxon>Elysia</taxon>
    </lineage>
</organism>
<comment type="caution">
    <text evidence="3">The sequence shown here is derived from an EMBL/GenBank/DDBJ whole genome shotgun (WGS) entry which is preliminary data.</text>
</comment>
<name>A0AAE1APV4_9GAST</name>